<comment type="caution">
    <text evidence="2">The sequence shown here is derived from an EMBL/GenBank/DDBJ whole genome shotgun (WGS) entry which is preliminary data.</text>
</comment>
<reference evidence="2" key="1">
    <citation type="journal article" date="2014" name="Int. J. Syst. Evol. Microbiol.">
        <title>Complete genome sequence of Corynebacterium casei LMG S-19264T (=DSM 44701T), isolated from a smear-ripened cheese.</title>
        <authorList>
            <consortium name="US DOE Joint Genome Institute (JGI-PGF)"/>
            <person name="Walter F."/>
            <person name="Albersmeier A."/>
            <person name="Kalinowski J."/>
            <person name="Ruckert C."/>
        </authorList>
    </citation>
    <scope>NUCLEOTIDE SEQUENCE</scope>
    <source>
        <strain evidence="2">KCTC 32182</strain>
    </source>
</reference>
<proteinExistence type="predicted"/>
<reference evidence="2" key="2">
    <citation type="submission" date="2020-09" db="EMBL/GenBank/DDBJ databases">
        <authorList>
            <person name="Sun Q."/>
            <person name="Kim S."/>
        </authorList>
    </citation>
    <scope>NUCLEOTIDE SEQUENCE</scope>
    <source>
        <strain evidence="2">KCTC 32182</strain>
    </source>
</reference>
<evidence type="ECO:0000256" key="1">
    <source>
        <dbReference type="SAM" id="MobiDB-lite"/>
    </source>
</evidence>
<name>A0A918P2Z3_9NEIS</name>
<dbReference type="EMBL" id="BMYX01000010">
    <property type="protein sequence ID" value="GGY16767.1"/>
    <property type="molecule type" value="Genomic_DNA"/>
</dbReference>
<gene>
    <name evidence="2" type="ORF">GCM10011289_20200</name>
</gene>
<protein>
    <submittedName>
        <fullName evidence="2">Uncharacterized protein</fullName>
    </submittedName>
</protein>
<keyword evidence="3" id="KW-1185">Reference proteome</keyword>
<evidence type="ECO:0000313" key="3">
    <source>
        <dbReference type="Proteomes" id="UP000645257"/>
    </source>
</evidence>
<sequence>MRTTFHNIFNTISSYVFSQKHKNNYSNLKQITNTPATPSTNHSTDTASSNIPENIISHKAKSIEDLVNNFNNKDMGTLITSLSWITPDKFSLDQYFSIVSERKKNYKEYLTKNNENNISNDNTYDQEVNFSGSVIFPDSKDKVWSVNGSVTQNPGNFSTPRIAPEERLLAYGDKALHRDALTQMHQNEDYLKYKVKVGYGFIINTEQADITNAFTSSHPTANKVHMPFIKEINGKQKIMAKSINVDFLYGLDKNFKLTKDGKIQQRAKDDTLRAVQKHVKKGRERYMEEAAYQRDFTEVLFVPKNDAQDLPLCAFLDFSTNFEAMDKETLNIYLYHNKEDINKLNQKMNDMGFVVFYYDKDTKKRTVAHLVFNGDTPMLRESKSAA</sequence>
<accession>A0A918P2Z3</accession>
<feature type="region of interest" description="Disordered" evidence="1">
    <location>
        <begin position="30"/>
        <end position="50"/>
    </location>
</feature>
<organism evidence="2 3">
    <name type="scientific">Paludibacterium paludis</name>
    <dbReference type="NCBI Taxonomy" id="1225769"/>
    <lineage>
        <taxon>Bacteria</taxon>
        <taxon>Pseudomonadati</taxon>
        <taxon>Pseudomonadota</taxon>
        <taxon>Betaproteobacteria</taxon>
        <taxon>Neisseriales</taxon>
        <taxon>Chromobacteriaceae</taxon>
        <taxon>Paludibacterium</taxon>
    </lineage>
</organism>
<dbReference type="Proteomes" id="UP000645257">
    <property type="component" value="Unassembled WGS sequence"/>
</dbReference>
<dbReference type="AlphaFoldDB" id="A0A918P2Z3"/>
<evidence type="ECO:0000313" key="2">
    <source>
        <dbReference type="EMBL" id="GGY16767.1"/>
    </source>
</evidence>